<dbReference type="InterPro" id="IPR014729">
    <property type="entry name" value="Rossmann-like_a/b/a_fold"/>
</dbReference>
<dbReference type="NCBIfam" id="TIGR00125">
    <property type="entry name" value="cyt_tran_rel"/>
    <property type="match status" value="1"/>
</dbReference>
<evidence type="ECO:0000256" key="7">
    <source>
        <dbReference type="ARBA" id="ARBA00022741"/>
    </source>
</evidence>
<dbReference type="GO" id="GO:0005524">
    <property type="term" value="F:ATP binding"/>
    <property type="evidence" value="ECO:0007669"/>
    <property type="project" value="UniProtKB-KW"/>
</dbReference>
<evidence type="ECO:0000256" key="2">
    <source>
        <dbReference type="ARBA" id="ARBA00005019"/>
    </source>
</evidence>
<dbReference type="STRING" id="416874.SAMN04487958_10940"/>
<evidence type="ECO:0000256" key="6">
    <source>
        <dbReference type="ARBA" id="ARBA00022695"/>
    </source>
</evidence>
<dbReference type="HAMAP" id="MF_00244">
    <property type="entry name" value="NaMN_adenylyltr"/>
    <property type="match status" value="1"/>
</dbReference>
<reference evidence="14" key="1">
    <citation type="submission" date="2016-10" db="EMBL/GenBank/DDBJ databases">
        <authorList>
            <person name="Varghese N."/>
            <person name="Submissions S."/>
        </authorList>
    </citation>
    <scope>NUCLEOTIDE SEQUENCE [LARGE SCALE GENOMIC DNA]</scope>
    <source>
        <strain evidence="14">CGMCC 1.6495</strain>
    </source>
</reference>
<evidence type="ECO:0000256" key="4">
    <source>
        <dbReference type="ARBA" id="ARBA00022642"/>
    </source>
</evidence>
<dbReference type="GO" id="GO:0009435">
    <property type="term" value="P:NAD+ biosynthetic process"/>
    <property type="evidence" value="ECO:0007669"/>
    <property type="project" value="UniProtKB-UniRule"/>
</dbReference>
<dbReference type="NCBIfam" id="NF000839">
    <property type="entry name" value="PRK00071.1-1"/>
    <property type="match status" value="1"/>
</dbReference>
<keyword evidence="5 11" id="KW-0808">Transferase</keyword>
<feature type="domain" description="Cytidyltransferase-like" evidence="12">
    <location>
        <begin position="9"/>
        <end position="188"/>
    </location>
</feature>
<protein>
    <recommendedName>
        <fullName evidence="11">Probable nicotinate-nucleotide adenylyltransferase</fullName>
        <ecNumber evidence="11">2.7.7.18</ecNumber>
    </recommendedName>
    <alternativeName>
        <fullName evidence="11">Deamido-NAD(+) diphosphorylase</fullName>
    </alternativeName>
    <alternativeName>
        <fullName evidence="11">Deamido-NAD(+) pyrophosphorylase</fullName>
    </alternativeName>
    <alternativeName>
        <fullName evidence="11">Nicotinate mononucleotide adenylyltransferase</fullName>
        <shortName evidence="11">NaMN adenylyltransferase</shortName>
    </alternativeName>
</protein>
<keyword evidence="9 11" id="KW-0520">NAD</keyword>
<organism evidence="13 14">
    <name type="scientific">Vreelandella subterranea</name>
    <dbReference type="NCBI Taxonomy" id="416874"/>
    <lineage>
        <taxon>Bacteria</taxon>
        <taxon>Pseudomonadati</taxon>
        <taxon>Pseudomonadota</taxon>
        <taxon>Gammaproteobacteria</taxon>
        <taxon>Oceanospirillales</taxon>
        <taxon>Halomonadaceae</taxon>
        <taxon>Vreelandella</taxon>
    </lineage>
</organism>
<evidence type="ECO:0000256" key="1">
    <source>
        <dbReference type="ARBA" id="ARBA00002324"/>
    </source>
</evidence>
<evidence type="ECO:0000313" key="13">
    <source>
        <dbReference type="EMBL" id="SES19872.1"/>
    </source>
</evidence>
<dbReference type="EMBL" id="FOGS01000009">
    <property type="protein sequence ID" value="SES19872.1"/>
    <property type="molecule type" value="Genomic_DNA"/>
</dbReference>
<dbReference type="GO" id="GO:0004515">
    <property type="term" value="F:nicotinate-nucleotide adenylyltransferase activity"/>
    <property type="evidence" value="ECO:0007669"/>
    <property type="project" value="UniProtKB-UniRule"/>
</dbReference>
<evidence type="ECO:0000259" key="12">
    <source>
        <dbReference type="Pfam" id="PF01467"/>
    </source>
</evidence>
<comment type="function">
    <text evidence="1 11">Catalyzes the reversible adenylation of nicotinate mononucleotide (NaMN) to nicotinic acid adenine dinucleotide (NaAD).</text>
</comment>
<keyword evidence="8 11" id="KW-0067">ATP-binding</keyword>
<dbReference type="Pfam" id="PF01467">
    <property type="entry name" value="CTP_transf_like"/>
    <property type="match status" value="1"/>
</dbReference>
<proteinExistence type="inferred from homology"/>
<dbReference type="CDD" id="cd02165">
    <property type="entry name" value="NMNAT"/>
    <property type="match status" value="1"/>
</dbReference>
<dbReference type="EC" id="2.7.7.18" evidence="11"/>
<dbReference type="PANTHER" id="PTHR39321:SF3">
    <property type="entry name" value="PHOSPHOPANTETHEINE ADENYLYLTRANSFERASE"/>
    <property type="match status" value="1"/>
</dbReference>
<dbReference type="NCBIfam" id="NF000840">
    <property type="entry name" value="PRK00071.1-3"/>
    <property type="match status" value="1"/>
</dbReference>
<dbReference type="SUPFAM" id="SSF52374">
    <property type="entry name" value="Nucleotidylyl transferase"/>
    <property type="match status" value="1"/>
</dbReference>
<dbReference type="AlphaFoldDB" id="A0A1H9VDY3"/>
<comment type="catalytic activity">
    <reaction evidence="10 11">
        <text>nicotinate beta-D-ribonucleotide + ATP + H(+) = deamido-NAD(+) + diphosphate</text>
        <dbReference type="Rhea" id="RHEA:22860"/>
        <dbReference type="ChEBI" id="CHEBI:15378"/>
        <dbReference type="ChEBI" id="CHEBI:30616"/>
        <dbReference type="ChEBI" id="CHEBI:33019"/>
        <dbReference type="ChEBI" id="CHEBI:57502"/>
        <dbReference type="ChEBI" id="CHEBI:58437"/>
        <dbReference type="EC" id="2.7.7.18"/>
    </reaction>
</comment>
<evidence type="ECO:0000256" key="8">
    <source>
        <dbReference type="ARBA" id="ARBA00022840"/>
    </source>
</evidence>
<gene>
    <name evidence="11" type="primary">nadD</name>
    <name evidence="13" type="ORF">SAMN04487958_10940</name>
</gene>
<evidence type="ECO:0000256" key="11">
    <source>
        <dbReference type="HAMAP-Rule" id="MF_00244"/>
    </source>
</evidence>
<keyword evidence="6 11" id="KW-0548">Nucleotidyltransferase</keyword>
<dbReference type="InterPro" id="IPR004821">
    <property type="entry name" value="Cyt_trans-like"/>
</dbReference>
<evidence type="ECO:0000256" key="9">
    <source>
        <dbReference type="ARBA" id="ARBA00023027"/>
    </source>
</evidence>
<evidence type="ECO:0000256" key="5">
    <source>
        <dbReference type="ARBA" id="ARBA00022679"/>
    </source>
</evidence>
<sequence>MTRPPRIAMLGGTFDPVHNGHLRSAVELRDALGLDRVHMIPAPQPPLRDTPQVSPQQRLELLQMAIGDTPGLEADARELERDGPSYSVDTLRSLRHEYGEQARLVMAIGWDAFLRLDQWRKPEQLFAFAHLVVIARPGHAEAPSTPLMELLGEREVDSVSRLMASPHGQVLRVTLPSAMAISATHIRQSLEQGKSIRFLVPETVERTILREGLYQRWQSAY</sequence>
<comment type="similarity">
    <text evidence="3 11">Belongs to the NadD family.</text>
</comment>
<dbReference type="NCBIfam" id="TIGR00482">
    <property type="entry name" value="nicotinate (nicotinamide) nucleotide adenylyltransferase"/>
    <property type="match status" value="1"/>
</dbReference>
<keyword evidence="7 11" id="KW-0547">Nucleotide-binding</keyword>
<evidence type="ECO:0000313" key="14">
    <source>
        <dbReference type="Proteomes" id="UP000198505"/>
    </source>
</evidence>
<evidence type="ECO:0000256" key="3">
    <source>
        <dbReference type="ARBA" id="ARBA00009014"/>
    </source>
</evidence>
<name>A0A1H9VDY3_9GAMM</name>
<dbReference type="Proteomes" id="UP000198505">
    <property type="component" value="Unassembled WGS sequence"/>
</dbReference>
<keyword evidence="4 11" id="KW-0662">Pyridine nucleotide biosynthesis</keyword>
<dbReference type="Gene3D" id="3.40.50.620">
    <property type="entry name" value="HUPs"/>
    <property type="match status" value="1"/>
</dbReference>
<evidence type="ECO:0000256" key="10">
    <source>
        <dbReference type="ARBA" id="ARBA00048721"/>
    </source>
</evidence>
<accession>A0A1H9VDY3</accession>
<comment type="pathway">
    <text evidence="2 11">Cofactor biosynthesis; NAD(+) biosynthesis; deamido-NAD(+) from nicotinate D-ribonucleotide: step 1/1.</text>
</comment>
<dbReference type="InterPro" id="IPR005248">
    <property type="entry name" value="NadD/NMNAT"/>
</dbReference>
<dbReference type="UniPathway" id="UPA00253">
    <property type="reaction ID" value="UER00332"/>
</dbReference>
<dbReference type="PANTHER" id="PTHR39321">
    <property type="entry name" value="NICOTINATE-NUCLEOTIDE ADENYLYLTRANSFERASE-RELATED"/>
    <property type="match status" value="1"/>
</dbReference>
<keyword evidence="14" id="KW-1185">Reference proteome</keyword>
<dbReference type="RefSeq" id="WP_092828718.1">
    <property type="nucleotide sequence ID" value="NZ_FOGS01000009.1"/>
</dbReference>